<dbReference type="Proteomes" id="UP000287547">
    <property type="component" value="Unassembled WGS sequence"/>
</dbReference>
<evidence type="ECO:0000256" key="4">
    <source>
        <dbReference type="PIRSR" id="PIRSR005739-1"/>
    </source>
</evidence>
<dbReference type="GO" id="GO:0046983">
    <property type="term" value="F:protein dimerization activity"/>
    <property type="evidence" value="ECO:0007669"/>
    <property type="project" value="InterPro"/>
</dbReference>
<dbReference type="InterPro" id="IPR036390">
    <property type="entry name" value="WH_DNA-bd_sf"/>
</dbReference>
<feature type="active site" description="Proton acceptor" evidence="4">
    <location>
        <position position="252"/>
    </location>
</feature>
<keyword evidence="2 7" id="KW-0808">Transferase</keyword>
<dbReference type="GO" id="GO:0008171">
    <property type="term" value="F:O-methyltransferase activity"/>
    <property type="evidence" value="ECO:0007669"/>
    <property type="project" value="InterPro"/>
</dbReference>
<dbReference type="Gene3D" id="3.40.50.150">
    <property type="entry name" value="Vaccinia Virus protein VP39"/>
    <property type="match status" value="1"/>
</dbReference>
<keyword evidence="1 7" id="KW-0489">Methyltransferase</keyword>
<dbReference type="Gene3D" id="1.10.10.10">
    <property type="entry name" value="Winged helix-like DNA-binding domain superfamily/Winged helix DNA-binding domain"/>
    <property type="match status" value="1"/>
</dbReference>
<protein>
    <submittedName>
        <fullName evidence="7">Hydroxyneurosporene methyltransferase</fullName>
    </submittedName>
</protein>
<name>A0A428Z4V5_KIBAR</name>
<comment type="caution">
    <text evidence="7">The sequence shown here is derived from an EMBL/GenBank/DDBJ whole genome shotgun (WGS) entry which is preliminary data.</text>
</comment>
<proteinExistence type="predicted"/>
<dbReference type="RefSeq" id="WP_037268056.1">
    <property type="nucleotide sequence ID" value="NZ_QHKI01000025.1"/>
</dbReference>
<accession>A0A428Z4V5</accession>
<gene>
    <name evidence="7" type="ORF">DMH04_27720</name>
</gene>
<dbReference type="EMBL" id="QHKI01000025">
    <property type="protein sequence ID" value="RSM81659.1"/>
    <property type="molecule type" value="Genomic_DNA"/>
</dbReference>
<dbReference type="Pfam" id="PF08100">
    <property type="entry name" value="Dimerisation"/>
    <property type="match status" value="1"/>
</dbReference>
<evidence type="ECO:0000256" key="1">
    <source>
        <dbReference type="ARBA" id="ARBA00022603"/>
    </source>
</evidence>
<dbReference type="PIRSF" id="PIRSF005739">
    <property type="entry name" value="O-mtase"/>
    <property type="match status" value="1"/>
</dbReference>
<dbReference type="InterPro" id="IPR012967">
    <property type="entry name" value="COMT_dimerisation"/>
</dbReference>
<organism evidence="7 8">
    <name type="scientific">Kibdelosporangium aridum</name>
    <dbReference type="NCBI Taxonomy" id="2030"/>
    <lineage>
        <taxon>Bacteria</taxon>
        <taxon>Bacillati</taxon>
        <taxon>Actinomycetota</taxon>
        <taxon>Actinomycetes</taxon>
        <taxon>Pseudonocardiales</taxon>
        <taxon>Pseudonocardiaceae</taxon>
        <taxon>Kibdelosporangium</taxon>
    </lineage>
</organism>
<dbReference type="OrthoDB" id="3804952at2"/>
<dbReference type="SUPFAM" id="SSF46785">
    <property type="entry name" value="Winged helix' DNA-binding domain"/>
    <property type="match status" value="1"/>
</dbReference>
<dbReference type="GO" id="GO:0032259">
    <property type="term" value="P:methylation"/>
    <property type="evidence" value="ECO:0007669"/>
    <property type="project" value="UniProtKB-KW"/>
</dbReference>
<dbReference type="SUPFAM" id="SSF53335">
    <property type="entry name" value="S-adenosyl-L-methionine-dependent methyltransferases"/>
    <property type="match status" value="1"/>
</dbReference>
<feature type="domain" description="O-methyltransferase C-terminal" evidence="5">
    <location>
        <begin position="116"/>
        <end position="322"/>
    </location>
</feature>
<dbReference type="PANTHER" id="PTHR43712">
    <property type="entry name" value="PUTATIVE (AFU_ORTHOLOGUE AFUA_4G14580)-RELATED"/>
    <property type="match status" value="1"/>
</dbReference>
<evidence type="ECO:0000259" key="6">
    <source>
        <dbReference type="Pfam" id="PF08100"/>
    </source>
</evidence>
<dbReference type="InterPro" id="IPR016461">
    <property type="entry name" value="COMT-like"/>
</dbReference>
<evidence type="ECO:0000259" key="5">
    <source>
        <dbReference type="Pfam" id="PF00891"/>
    </source>
</evidence>
<dbReference type="InterPro" id="IPR036388">
    <property type="entry name" value="WH-like_DNA-bd_sf"/>
</dbReference>
<dbReference type="InterPro" id="IPR001077">
    <property type="entry name" value="COMT_C"/>
</dbReference>
<feature type="domain" description="O-methyltransferase dimerisation" evidence="6">
    <location>
        <begin position="17"/>
        <end position="91"/>
    </location>
</feature>
<dbReference type="PROSITE" id="PS51683">
    <property type="entry name" value="SAM_OMT_II"/>
    <property type="match status" value="1"/>
</dbReference>
<keyword evidence="3" id="KW-0949">S-adenosyl-L-methionine</keyword>
<dbReference type="PANTHER" id="PTHR43712:SF2">
    <property type="entry name" value="O-METHYLTRANSFERASE CICE"/>
    <property type="match status" value="1"/>
</dbReference>
<dbReference type="InterPro" id="IPR029063">
    <property type="entry name" value="SAM-dependent_MTases_sf"/>
</dbReference>
<evidence type="ECO:0000313" key="8">
    <source>
        <dbReference type="Proteomes" id="UP000287547"/>
    </source>
</evidence>
<dbReference type="AlphaFoldDB" id="A0A428Z4V5"/>
<sequence>MSALPVDRDQSAAYELLDLIQGSVVTQALSVAAKLGIADVLGDGPLPADEIAKRVDADPEATYRLLRTLSGYSVFRLQSDGRFALTPMADSLRDNAPDSMRGIAMLMGHPLLWEEFGHLISTVRTGEANMPKLRGMGAYEFLMSNPEYMAEFFQGMGSMSASETDPVLAAYDFSQFRTVVDVVGGRGALLAGILARATSTHGVLYDSEAATAAAPPVLEAAGVANRVTIEHGGHFDKLPAGADCYVLKHVLHDFPEEACLGLLSNVRDAIASDGKLLVIEYVIEENNQRHIGNIIDLWLMLLLGAKERTLPQYAELFAKAGLQLVRAVPTTSPVSIIEAIPA</sequence>
<evidence type="ECO:0000256" key="2">
    <source>
        <dbReference type="ARBA" id="ARBA00022679"/>
    </source>
</evidence>
<reference evidence="7 8" key="1">
    <citation type="submission" date="2018-05" db="EMBL/GenBank/DDBJ databases">
        <title>Evolution of GPA BGCs.</title>
        <authorList>
            <person name="Waglechner N."/>
            <person name="Wright G.D."/>
        </authorList>
    </citation>
    <scope>NUCLEOTIDE SEQUENCE [LARGE SCALE GENOMIC DNA]</scope>
    <source>
        <strain evidence="7 8">A82846</strain>
    </source>
</reference>
<evidence type="ECO:0000313" key="7">
    <source>
        <dbReference type="EMBL" id="RSM81659.1"/>
    </source>
</evidence>
<dbReference type="Pfam" id="PF00891">
    <property type="entry name" value="Methyltransf_2"/>
    <property type="match status" value="1"/>
</dbReference>
<evidence type="ECO:0000256" key="3">
    <source>
        <dbReference type="ARBA" id="ARBA00022691"/>
    </source>
</evidence>